<keyword evidence="1" id="KW-0819">tRNA processing</keyword>
<dbReference type="eggNOG" id="KOG2771">
    <property type="taxonomic scope" value="Eukaryota"/>
</dbReference>
<organism evidence="4 5">
    <name type="scientific">Torulaspora delbrueckii</name>
    <name type="common">Yeast</name>
    <name type="synonym">Candida colliculosa</name>
    <dbReference type="NCBI Taxonomy" id="4950"/>
    <lineage>
        <taxon>Eukaryota</taxon>
        <taxon>Fungi</taxon>
        <taxon>Dikarya</taxon>
        <taxon>Ascomycota</taxon>
        <taxon>Saccharomycotina</taxon>
        <taxon>Saccharomycetes</taxon>
        <taxon>Saccharomycetales</taxon>
        <taxon>Saccharomycetaceae</taxon>
        <taxon>Torulaspora</taxon>
    </lineage>
</organism>
<dbReference type="AlphaFoldDB" id="G8ZTF9"/>
<dbReference type="Proteomes" id="UP000005627">
    <property type="component" value="Chromosome 4"/>
</dbReference>
<dbReference type="Gene3D" id="3.40.140.10">
    <property type="entry name" value="Cytidine Deaminase, domain 2"/>
    <property type="match status" value="1"/>
</dbReference>
<dbReference type="EMBL" id="HE616745">
    <property type="protein sequence ID" value="CCE91903.1"/>
    <property type="molecule type" value="Genomic_DNA"/>
</dbReference>
<accession>G8ZTF9</accession>
<dbReference type="GO" id="GO:0005777">
    <property type="term" value="C:peroxisome"/>
    <property type="evidence" value="ECO:0007669"/>
    <property type="project" value="EnsemblFungi"/>
</dbReference>
<evidence type="ECO:0000256" key="1">
    <source>
        <dbReference type="ARBA" id="ARBA00022694"/>
    </source>
</evidence>
<name>G8ZTF9_TORDE</name>
<evidence type="ECO:0000256" key="2">
    <source>
        <dbReference type="ARBA" id="ARBA00038160"/>
    </source>
</evidence>
<dbReference type="RefSeq" id="XP_003681114.1">
    <property type="nucleotide sequence ID" value="XM_003681066.1"/>
</dbReference>
<dbReference type="OrthoDB" id="3180714at2759"/>
<proteinExistence type="inferred from homology"/>
<dbReference type="InterPro" id="IPR002125">
    <property type="entry name" value="CMP_dCMP_dom"/>
</dbReference>
<dbReference type="GO" id="GO:0052718">
    <property type="term" value="C:tRNA-specific adenosine-34 deaminase complex"/>
    <property type="evidence" value="ECO:0007669"/>
    <property type="project" value="EnsemblFungi"/>
</dbReference>
<dbReference type="GO" id="GO:0002100">
    <property type="term" value="P:tRNA wobble adenosine to inosine editing"/>
    <property type="evidence" value="ECO:0007669"/>
    <property type="project" value="EnsemblFungi"/>
</dbReference>
<evidence type="ECO:0000313" key="5">
    <source>
        <dbReference type="Proteomes" id="UP000005627"/>
    </source>
</evidence>
<dbReference type="PROSITE" id="PS51747">
    <property type="entry name" value="CYT_DCMP_DEAMINASES_2"/>
    <property type="match status" value="1"/>
</dbReference>
<keyword evidence="5" id="KW-1185">Reference proteome</keyword>
<sequence>MVKKALNPLRIDYKKCIVEERLLQIRNKDNLHEPDLSRVWTIEINARDSKAIVDCIRRNFQPNDPITYTHVKRIRKKLDEPKKLIVIVCSCELFKDGSEVTSLLKDSGVDFNQLNDCTVIPRQGAPTKELMMQWSEKFWPLTWCGNPNDQILNDYIFDMSFIRKMLEKITQLSREAAEKDNEYPIVTAFVDPRNREAPIYAIDSRTKKGSTPIDHSIMCGIRQVAERERKLGDTLGGGGYLCLDFDVYTTHEPCSMCSMALVHSRIKRCIFLEPMEVTGALKPSSGDGYCMHNNKLLNSKYEAFQWIGDEYPTMKLDPKMCC</sequence>
<dbReference type="KEGG" id="tdl:TDEL_0D03190"/>
<dbReference type="Pfam" id="PF00383">
    <property type="entry name" value="dCMP_cyt_deam_1"/>
    <property type="match status" value="1"/>
</dbReference>
<dbReference type="InParanoid" id="G8ZTF9"/>
<dbReference type="CDD" id="cd01285">
    <property type="entry name" value="nucleoside_deaminase"/>
    <property type="match status" value="1"/>
</dbReference>
<dbReference type="GeneID" id="11502337"/>
<comment type="similarity">
    <text evidence="2">Belongs to the cytidine and deoxycytidylate deaminase family. ADAT3 subfamily.</text>
</comment>
<evidence type="ECO:0000259" key="3">
    <source>
        <dbReference type="PROSITE" id="PS51747"/>
    </source>
</evidence>
<dbReference type="FunCoup" id="G8ZTF9">
    <property type="interactions" value="46"/>
</dbReference>
<dbReference type="GO" id="GO:0052717">
    <property type="term" value="F:tRNA-specific adenosine-34 deaminase activity"/>
    <property type="evidence" value="ECO:0007669"/>
    <property type="project" value="TreeGrafter"/>
</dbReference>
<dbReference type="PANTHER" id="PTHR11079:SF156">
    <property type="entry name" value="INACTIVE TRNA-SPECIFIC ADENOSINE DEAMINASE-LIKE PROTEIN 3-RELATED"/>
    <property type="match status" value="1"/>
</dbReference>
<dbReference type="SUPFAM" id="SSF53927">
    <property type="entry name" value="Cytidine deaminase-like"/>
    <property type="match status" value="1"/>
</dbReference>
<gene>
    <name evidence="4" type="primary">TDEL0D03190</name>
    <name evidence="4" type="ORF">TDEL_0D03190</name>
</gene>
<dbReference type="GO" id="GO:0005634">
    <property type="term" value="C:nucleus"/>
    <property type="evidence" value="ECO:0007669"/>
    <property type="project" value="TreeGrafter"/>
</dbReference>
<dbReference type="STRING" id="1076872.G8ZTF9"/>
<dbReference type="InterPro" id="IPR016193">
    <property type="entry name" value="Cytidine_deaminase-like"/>
</dbReference>
<protein>
    <recommendedName>
        <fullName evidence="3">CMP/dCMP-type deaminase domain-containing protein</fullName>
    </recommendedName>
</protein>
<dbReference type="HOGENOM" id="CLU_013817_2_0_1"/>
<evidence type="ECO:0000313" key="4">
    <source>
        <dbReference type="EMBL" id="CCE91903.1"/>
    </source>
</evidence>
<reference evidence="4 5" key="1">
    <citation type="journal article" date="2011" name="Proc. Natl. Acad. Sci. U.S.A.">
        <title>Evolutionary erosion of yeast sex chromosomes by mating-type switching accidents.</title>
        <authorList>
            <person name="Gordon J.L."/>
            <person name="Armisen D."/>
            <person name="Proux-Wera E."/>
            <person name="Oheigeartaigh S.S."/>
            <person name="Byrne K.P."/>
            <person name="Wolfe K.H."/>
        </authorList>
    </citation>
    <scope>NUCLEOTIDE SEQUENCE [LARGE SCALE GENOMIC DNA]</scope>
    <source>
        <strain evidence="5">ATCC 10662 / CBS 1146 / NBRC 0425 / NCYC 2629 / NRRL Y-866</strain>
    </source>
</reference>
<dbReference type="PANTHER" id="PTHR11079">
    <property type="entry name" value="CYTOSINE DEAMINASE FAMILY MEMBER"/>
    <property type="match status" value="1"/>
</dbReference>
<feature type="domain" description="CMP/dCMP-type deaminase" evidence="3">
    <location>
        <begin position="161"/>
        <end position="289"/>
    </location>
</feature>